<protein>
    <submittedName>
        <fullName evidence="2">DUF5085 family protein</fullName>
    </submittedName>
    <submittedName>
        <fullName evidence="1">Lactoylglutathione lyase</fullName>
    </submittedName>
</protein>
<proteinExistence type="predicted"/>
<dbReference type="AlphaFoldDB" id="A0A0J5SIF2"/>
<dbReference type="EMBL" id="VTEQ01000002">
    <property type="protein sequence ID" value="TYS55269.1"/>
    <property type="molecule type" value="Genomic_DNA"/>
</dbReference>
<dbReference type="OrthoDB" id="2452656at2"/>
<dbReference type="InterPro" id="IPR031664">
    <property type="entry name" value="DUF5085"/>
</dbReference>
<name>A0A0J5SIF2_9BACI</name>
<dbReference type="STRING" id="189381.GCA_900166615_01756"/>
<evidence type="ECO:0000313" key="2">
    <source>
        <dbReference type="EMBL" id="TYS55269.1"/>
    </source>
</evidence>
<reference evidence="3" key="1">
    <citation type="submission" date="2015-07" db="EMBL/GenBank/DDBJ databases">
        <title>Fjat-14235 jcm11544.</title>
        <authorList>
            <person name="Liu B."/>
            <person name="Wang J."/>
            <person name="Zhu Y."/>
            <person name="Liu G."/>
            <person name="Chen Q."/>
            <person name="Chen Z."/>
            <person name="Lan J."/>
            <person name="Che J."/>
            <person name="Ge C."/>
            <person name="Shi H."/>
            <person name="Pan Z."/>
            <person name="Liu X."/>
        </authorList>
    </citation>
    <scope>NUCLEOTIDE SEQUENCE [LARGE SCALE GENOMIC DNA]</scope>
    <source>
        <strain evidence="3">JCM 11544</strain>
    </source>
</reference>
<dbReference type="Proteomes" id="UP000037405">
    <property type="component" value="Unassembled WGS sequence"/>
</dbReference>
<sequence length="149" mass="17496">MLFTDHTLTYKNVASKLYRFAPEELEMAFEDFAGILENNGYNPTGDLFFCIMSNPLEDEIMTAEIFLPIEEDRIDLPESENVHFRSYFYLKDMVMSRVMENFDEFSQYKFWEIVEYIERSGQTQSTPMFVVYKQSPSGKTYVEMSAGAE</sequence>
<dbReference type="EMBL" id="LGUE01000004">
    <property type="protein sequence ID" value="KON84512.1"/>
    <property type="molecule type" value="Genomic_DNA"/>
</dbReference>
<evidence type="ECO:0000313" key="1">
    <source>
        <dbReference type="EMBL" id="KON84512.1"/>
    </source>
</evidence>
<accession>A0A0J5SIF2</accession>
<dbReference type="Pfam" id="PF16895">
    <property type="entry name" value="DUF5085"/>
    <property type="match status" value="1"/>
</dbReference>
<dbReference type="GeneID" id="89533734"/>
<evidence type="ECO:0000313" key="4">
    <source>
        <dbReference type="Proteomes" id="UP000322997"/>
    </source>
</evidence>
<dbReference type="RefSeq" id="WP_048005088.1">
    <property type="nucleotide sequence ID" value="NZ_BSED01000202.1"/>
</dbReference>
<dbReference type="GO" id="GO:0016829">
    <property type="term" value="F:lyase activity"/>
    <property type="evidence" value="ECO:0007669"/>
    <property type="project" value="UniProtKB-KW"/>
</dbReference>
<evidence type="ECO:0000313" key="3">
    <source>
        <dbReference type="Proteomes" id="UP000037405"/>
    </source>
</evidence>
<keyword evidence="1" id="KW-0456">Lyase</keyword>
<dbReference type="Proteomes" id="UP000322997">
    <property type="component" value="Unassembled WGS sequence"/>
</dbReference>
<reference evidence="2 4" key="3">
    <citation type="submission" date="2019-08" db="EMBL/GenBank/DDBJ databases">
        <title>Bacillus genomes from the desert of Cuatro Cienegas, Coahuila.</title>
        <authorList>
            <person name="Olmedo-Alvarez G."/>
        </authorList>
    </citation>
    <scope>NUCLEOTIDE SEQUENCE [LARGE SCALE GENOMIC DNA]</scope>
    <source>
        <strain evidence="2 4">CH108_3D</strain>
    </source>
</reference>
<comment type="caution">
    <text evidence="1">The sequence shown here is derived from an EMBL/GenBank/DDBJ whole genome shotgun (WGS) entry which is preliminary data.</text>
</comment>
<dbReference type="PATRIC" id="fig|189381.12.peg.2140"/>
<organism evidence="1 3">
    <name type="scientific">Rossellomorea marisflavi</name>
    <dbReference type="NCBI Taxonomy" id="189381"/>
    <lineage>
        <taxon>Bacteria</taxon>
        <taxon>Bacillati</taxon>
        <taxon>Bacillota</taxon>
        <taxon>Bacilli</taxon>
        <taxon>Bacillales</taxon>
        <taxon>Bacillaceae</taxon>
        <taxon>Rossellomorea</taxon>
    </lineage>
</organism>
<keyword evidence="3" id="KW-1185">Reference proteome</keyword>
<gene>
    <name evidence="1" type="ORF">AF331_10660</name>
    <name evidence="2" type="ORF">FZC83_10025</name>
</gene>
<reference evidence="1" key="2">
    <citation type="submission" date="2015-07" db="EMBL/GenBank/DDBJ databases">
        <title>MeaNS - Measles Nucleotide Surveillance Program.</title>
        <authorList>
            <person name="Tran T."/>
            <person name="Druce J."/>
        </authorList>
    </citation>
    <scope>NUCLEOTIDE SEQUENCE</scope>
    <source>
        <strain evidence="1">JCM 11544</strain>
    </source>
</reference>